<evidence type="ECO:0000256" key="1">
    <source>
        <dbReference type="SAM" id="Phobius"/>
    </source>
</evidence>
<name>A0ABY5DTZ0_9ACTN</name>
<sequence length="521" mass="52783">MAVTTREQRLKDVRAWIDATVAGPSLGQRAEKVYTFVLVCAIFGSGLFDAVHTALAQVMSADGTATWGTGIVLLGVVITARWGAYQGPVVFAVADVAHLLAAPLSRRGLAARRLAVSMAEGALAGALIGGVAVVGLAGHSHGFSAARGAGLVAAIAAVGVIGVAAAWGVQASARLERTLGPLTWLALAAAIALGLAGRHDDAVVRVARWSGPWGWAVAPVRGGGWPLALGLLVLTAAAAATVALRACGTCPVERHLRRAEARAGAAASLVAFDTRSMRQALQTASNGKQARGTANLRWVRRRSLPGQLAWRSASALRRTPARVAEALVLGAGATTLLLVTPDRVTAALVGGLLLFIAATRVLEPLREEIDKPGRARILLRASWGHILLAHVTLPLVLVVLSVAVGAGGCAAAGGILHPGGALVVAALAGAVPATLAAALSARRGGRLPMSVLSMATADPTGASGFMVIGYLLLWPLVGALTAGLPAALVAHGGVRGLQPALMLALVAATLLGAILRATRDK</sequence>
<reference evidence="2 3" key="1">
    <citation type="submission" date="2022-06" db="EMBL/GenBank/DDBJ databases">
        <title>Paraconexibacter antarcticus.</title>
        <authorList>
            <person name="Kim C.S."/>
        </authorList>
    </citation>
    <scope>NUCLEOTIDE SEQUENCE [LARGE SCALE GENOMIC DNA]</scope>
    <source>
        <strain evidence="2 3">02-257</strain>
    </source>
</reference>
<feature type="transmembrane region" description="Helical" evidence="1">
    <location>
        <begin position="422"/>
        <end position="441"/>
    </location>
</feature>
<dbReference type="RefSeq" id="WP_254572176.1">
    <property type="nucleotide sequence ID" value="NZ_CP098502.1"/>
</dbReference>
<protein>
    <recommendedName>
        <fullName evidence="4">ABC transporter permease</fullName>
    </recommendedName>
</protein>
<dbReference type="EMBL" id="CP098502">
    <property type="protein sequence ID" value="UTI65496.1"/>
    <property type="molecule type" value="Genomic_DNA"/>
</dbReference>
<evidence type="ECO:0000313" key="2">
    <source>
        <dbReference type="EMBL" id="UTI65496.1"/>
    </source>
</evidence>
<proteinExistence type="predicted"/>
<feature type="transmembrane region" description="Helical" evidence="1">
    <location>
        <begin position="496"/>
        <end position="515"/>
    </location>
</feature>
<evidence type="ECO:0008006" key="4">
    <source>
        <dbReference type="Google" id="ProtNLM"/>
    </source>
</evidence>
<keyword evidence="1" id="KW-0472">Membrane</keyword>
<feature type="transmembrane region" description="Helical" evidence="1">
    <location>
        <begin position="149"/>
        <end position="167"/>
    </location>
</feature>
<feature type="transmembrane region" description="Helical" evidence="1">
    <location>
        <begin position="462"/>
        <end position="484"/>
    </location>
</feature>
<feature type="transmembrane region" description="Helical" evidence="1">
    <location>
        <begin position="383"/>
        <end position="416"/>
    </location>
</feature>
<keyword evidence="1" id="KW-1133">Transmembrane helix</keyword>
<dbReference type="Proteomes" id="UP001056035">
    <property type="component" value="Chromosome"/>
</dbReference>
<evidence type="ECO:0000313" key="3">
    <source>
        <dbReference type="Proteomes" id="UP001056035"/>
    </source>
</evidence>
<organism evidence="2 3">
    <name type="scientific">Paraconexibacter antarcticus</name>
    <dbReference type="NCBI Taxonomy" id="2949664"/>
    <lineage>
        <taxon>Bacteria</taxon>
        <taxon>Bacillati</taxon>
        <taxon>Actinomycetota</taxon>
        <taxon>Thermoleophilia</taxon>
        <taxon>Solirubrobacterales</taxon>
        <taxon>Paraconexibacteraceae</taxon>
        <taxon>Paraconexibacter</taxon>
    </lineage>
</organism>
<feature type="transmembrane region" description="Helical" evidence="1">
    <location>
        <begin position="225"/>
        <end position="248"/>
    </location>
</feature>
<feature type="transmembrane region" description="Helical" evidence="1">
    <location>
        <begin position="179"/>
        <end position="197"/>
    </location>
</feature>
<accession>A0ABY5DTZ0</accession>
<keyword evidence="1" id="KW-0812">Transmembrane</keyword>
<feature type="transmembrane region" description="Helical" evidence="1">
    <location>
        <begin position="33"/>
        <end position="51"/>
    </location>
</feature>
<keyword evidence="3" id="KW-1185">Reference proteome</keyword>
<feature type="transmembrane region" description="Helical" evidence="1">
    <location>
        <begin position="321"/>
        <end position="339"/>
    </location>
</feature>
<gene>
    <name evidence="2" type="ORF">NBH00_04605</name>
</gene>
<feature type="transmembrane region" description="Helical" evidence="1">
    <location>
        <begin position="345"/>
        <end position="362"/>
    </location>
</feature>
<feature type="transmembrane region" description="Helical" evidence="1">
    <location>
        <begin position="114"/>
        <end position="137"/>
    </location>
</feature>